<dbReference type="SUPFAM" id="SSF52540">
    <property type="entry name" value="P-loop containing nucleoside triphosphate hydrolases"/>
    <property type="match status" value="1"/>
</dbReference>
<organism evidence="10 11">
    <name type="scientific">Methylomonas methanica (strain DSM 25384 / MC09)</name>
    <dbReference type="NCBI Taxonomy" id="857087"/>
    <lineage>
        <taxon>Bacteria</taxon>
        <taxon>Pseudomonadati</taxon>
        <taxon>Pseudomonadota</taxon>
        <taxon>Gammaproteobacteria</taxon>
        <taxon>Methylococcales</taxon>
        <taxon>Methylococcaceae</taxon>
        <taxon>Methylomonas</taxon>
    </lineage>
</organism>
<evidence type="ECO:0000313" key="10">
    <source>
        <dbReference type="EMBL" id="AEG02003.1"/>
    </source>
</evidence>
<evidence type="ECO:0000256" key="4">
    <source>
        <dbReference type="ARBA" id="ARBA00022840"/>
    </source>
</evidence>
<dbReference type="Gene3D" id="3.40.50.300">
    <property type="entry name" value="P-loop containing nucleotide triphosphate hydrolases"/>
    <property type="match status" value="1"/>
</dbReference>
<dbReference type="STRING" id="857087.Metme_3642"/>
<name>F9ZW32_METMM</name>
<dbReference type="PANTHER" id="PTHR43394">
    <property type="entry name" value="ATP-DEPENDENT PERMEASE MDL1, MITOCHONDRIAL"/>
    <property type="match status" value="1"/>
</dbReference>
<dbReference type="Pfam" id="PF00005">
    <property type="entry name" value="ABC_tran"/>
    <property type="match status" value="1"/>
</dbReference>
<dbReference type="Gene3D" id="1.20.1560.10">
    <property type="entry name" value="ABC transporter type 1, transmembrane domain"/>
    <property type="match status" value="1"/>
</dbReference>
<dbReference type="PANTHER" id="PTHR43394:SF1">
    <property type="entry name" value="ATP-BINDING CASSETTE SUB-FAMILY B MEMBER 10, MITOCHONDRIAL"/>
    <property type="match status" value="1"/>
</dbReference>
<dbReference type="InterPro" id="IPR017871">
    <property type="entry name" value="ABC_transporter-like_CS"/>
</dbReference>
<sequence length="599" mass="65903">MTGLENTAGVLVLLLAVMNSDQFASRPRNKGLFRAYMREFLNFDPPVIRRAVMLSLATAGMEGAGLMLLLPLLTLAGVFDKEGGNFPFGNRMLTSLKLDWNLENALVIFVVLISVQAWLVLLRDRVTRSLYLRFTDHLRQRLYESLAYSRWSFLIGRHSGEILNVLNSEVQRISVGTFFLLRLFTLSLLALTYLFVAFRISATLALLALSTGMLLWLLLRSSDGSSRASGGQLGQANNRLFTLTQEFLSALKLIKIHGEEASNIRQFNSAVTDVSRRFLDFQKSWTRAQMTFRVGGACALALLSYAALTLMQLSPARLLAMIAIFAKLLPQLSDIAGGRQQLLHMLPAFSAWRDLMRASEANRAPPTNDATIPLEQHIVINQVRFQHPQSHLTLTVEHLKIPAKTTTAITGVSGSGKTTLVDVLSGLIAPDSGSILVDGVPLEQLPGWCKSIAYIPQETLIQGGTLRDNLLWGNTAPSAAEIRQALEQSALSALIEKLPDKLETHIGERGVKLSGGEKQRLALARALLRKPQLLILDEATSALDGDNHRQLLDTLRGLHGNMTILVVSHRHEELAGLIDGTVFMEDGKVGPWRPALADS</sequence>
<dbReference type="Pfam" id="PF00664">
    <property type="entry name" value="ABC_membrane"/>
    <property type="match status" value="1"/>
</dbReference>
<evidence type="ECO:0000256" key="3">
    <source>
        <dbReference type="ARBA" id="ARBA00022741"/>
    </source>
</evidence>
<comment type="subcellular location">
    <subcellularLocation>
        <location evidence="1">Cell membrane</location>
        <topology evidence="1">Multi-pass membrane protein</topology>
    </subcellularLocation>
</comment>
<dbReference type="KEGG" id="mmt:Metme_3642"/>
<feature type="domain" description="ABC transmembrane type-1" evidence="9">
    <location>
        <begin position="51"/>
        <end position="344"/>
    </location>
</feature>
<keyword evidence="4" id="KW-0067">ATP-binding</keyword>
<dbReference type="GO" id="GO:0005886">
    <property type="term" value="C:plasma membrane"/>
    <property type="evidence" value="ECO:0007669"/>
    <property type="project" value="UniProtKB-SubCell"/>
</dbReference>
<feature type="transmembrane region" description="Helical" evidence="7">
    <location>
        <begin position="290"/>
        <end position="311"/>
    </location>
</feature>
<dbReference type="InterPro" id="IPR027417">
    <property type="entry name" value="P-loop_NTPase"/>
</dbReference>
<evidence type="ECO:0000256" key="6">
    <source>
        <dbReference type="ARBA" id="ARBA00023136"/>
    </source>
</evidence>
<proteinExistence type="predicted"/>
<dbReference type="PROSITE" id="PS50893">
    <property type="entry name" value="ABC_TRANSPORTER_2"/>
    <property type="match status" value="1"/>
</dbReference>
<reference evidence="10 11" key="1">
    <citation type="journal article" date="2011" name="J. Bacteriol.">
        <title>Complete Genome Sequence of the Aerobic Marine Methanotroph Methylomonas methanica MC09.</title>
        <authorList>
            <person name="Boden R."/>
            <person name="Cunliffe M."/>
            <person name="Scanlan J."/>
            <person name="Moussard H."/>
            <person name="Kits K.D."/>
            <person name="Klotz M.G."/>
            <person name="Jetten M.S."/>
            <person name="Vuilleumier S."/>
            <person name="Han J."/>
            <person name="Peters L."/>
            <person name="Mikhailova N."/>
            <person name="Teshima H."/>
            <person name="Tapia R."/>
            <person name="Kyrpides N."/>
            <person name="Ivanova N."/>
            <person name="Pagani I."/>
            <person name="Cheng J.F."/>
            <person name="Goodwin L."/>
            <person name="Han C."/>
            <person name="Hauser L."/>
            <person name="Land M.L."/>
            <person name="Lapidus A."/>
            <person name="Lucas S."/>
            <person name="Pitluck S."/>
            <person name="Woyke T."/>
            <person name="Stein L."/>
            <person name="Murrell J.C."/>
        </authorList>
    </citation>
    <scope>NUCLEOTIDE SEQUENCE [LARGE SCALE GENOMIC DNA]</scope>
    <source>
        <strain evidence="10 11">MC09</strain>
    </source>
</reference>
<reference key="2">
    <citation type="submission" date="2011-05" db="EMBL/GenBank/DDBJ databases">
        <title>Complete genome sequence of the aerobic marine methanotroph Methylomonas methanica MC09.</title>
        <authorList>
            <person name="Boden R."/>
            <person name="Cunliffe M."/>
            <person name="Scanlan J."/>
            <person name="Moussard H."/>
            <person name="Kits K.D."/>
            <person name="Klotz M."/>
            <person name="Jetten M."/>
            <person name="Vuilleumier S."/>
            <person name="Han J."/>
            <person name="Peters L."/>
            <person name="Mikhailova N."/>
            <person name="Teshima H."/>
            <person name="Tapia R."/>
            <person name="Kyrpides N."/>
            <person name="Ivanova N."/>
            <person name="Pagani I."/>
            <person name="Cheng J.-F."/>
            <person name="Goodwin L."/>
            <person name="Han C."/>
            <person name="Hauser L."/>
            <person name="Land M."/>
            <person name="Lapidus A."/>
            <person name="Lucas S."/>
            <person name="Pitluck S."/>
            <person name="Woyke T."/>
            <person name="Stein L.Y."/>
            <person name="Murrell C."/>
        </authorList>
    </citation>
    <scope>NUCLEOTIDE SEQUENCE</scope>
    <source>
        <strain>MC09</strain>
    </source>
</reference>
<feature type="transmembrane region" description="Helical" evidence="7">
    <location>
        <begin position="173"/>
        <end position="195"/>
    </location>
</feature>
<dbReference type="InterPro" id="IPR003593">
    <property type="entry name" value="AAA+_ATPase"/>
</dbReference>
<feature type="transmembrane region" description="Helical" evidence="7">
    <location>
        <begin position="100"/>
        <end position="121"/>
    </location>
</feature>
<evidence type="ECO:0000256" key="1">
    <source>
        <dbReference type="ARBA" id="ARBA00004651"/>
    </source>
</evidence>
<dbReference type="SUPFAM" id="SSF90123">
    <property type="entry name" value="ABC transporter transmembrane region"/>
    <property type="match status" value="1"/>
</dbReference>
<dbReference type="PROSITE" id="PS50929">
    <property type="entry name" value="ABC_TM1F"/>
    <property type="match status" value="1"/>
</dbReference>
<gene>
    <name evidence="10" type="ordered locus">Metme_3642</name>
</gene>
<evidence type="ECO:0000256" key="7">
    <source>
        <dbReference type="SAM" id="Phobius"/>
    </source>
</evidence>
<accession>F9ZW32</accession>
<keyword evidence="6 7" id="KW-0472">Membrane</keyword>
<dbReference type="GO" id="GO:0016887">
    <property type="term" value="F:ATP hydrolysis activity"/>
    <property type="evidence" value="ECO:0007669"/>
    <property type="project" value="InterPro"/>
</dbReference>
<dbReference type="InterPro" id="IPR036640">
    <property type="entry name" value="ABC1_TM_sf"/>
</dbReference>
<evidence type="ECO:0000256" key="5">
    <source>
        <dbReference type="ARBA" id="ARBA00022989"/>
    </source>
</evidence>
<keyword evidence="11" id="KW-1185">Reference proteome</keyword>
<evidence type="ECO:0000259" key="8">
    <source>
        <dbReference type="PROSITE" id="PS50893"/>
    </source>
</evidence>
<dbReference type="GO" id="GO:0015421">
    <property type="term" value="F:ABC-type oligopeptide transporter activity"/>
    <property type="evidence" value="ECO:0007669"/>
    <property type="project" value="TreeGrafter"/>
</dbReference>
<dbReference type="PROSITE" id="PS00211">
    <property type="entry name" value="ABC_TRANSPORTER_1"/>
    <property type="match status" value="1"/>
</dbReference>
<protein>
    <submittedName>
        <fullName evidence="10">Xenobiotic-transporting ATPase</fullName>
    </submittedName>
</protein>
<dbReference type="GO" id="GO:0005524">
    <property type="term" value="F:ATP binding"/>
    <property type="evidence" value="ECO:0007669"/>
    <property type="project" value="UniProtKB-KW"/>
</dbReference>
<dbReference type="HOGENOM" id="CLU_000604_84_3_6"/>
<keyword evidence="3" id="KW-0547">Nucleotide-binding</keyword>
<dbReference type="EMBL" id="CP002738">
    <property type="protein sequence ID" value="AEG02003.1"/>
    <property type="molecule type" value="Genomic_DNA"/>
</dbReference>
<evidence type="ECO:0000256" key="2">
    <source>
        <dbReference type="ARBA" id="ARBA00022692"/>
    </source>
</evidence>
<dbReference type="AlphaFoldDB" id="F9ZW32"/>
<dbReference type="InterPro" id="IPR003439">
    <property type="entry name" value="ABC_transporter-like_ATP-bd"/>
</dbReference>
<dbReference type="Proteomes" id="UP000008888">
    <property type="component" value="Chromosome"/>
</dbReference>
<keyword evidence="2 7" id="KW-0812">Transmembrane</keyword>
<dbReference type="InterPro" id="IPR039421">
    <property type="entry name" value="Type_1_exporter"/>
</dbReference>
<reference evidence="11" key="3">
    <citation type="submission" date="2011-05" db="EMBL/GenBank/DDBJ databases">
        <title>Complete sequence of Methylomonas methanica MC09.</title>
        <authorList>
            <consortium name="US DOE Joint Genome Institute"/>
            <person name="Lucas S."/>
            <person name="Han J."/>
            <person name="Lapidus A."/>
            <person name="Cheng J.-F."/>
            <person name="Goodwin L."/>
            <person name="Pitluck S."/>
            <person name="Peters L."/>
            <person name="Mikhailova N."/>
            <person name="Teshima H."/>
            <person name="Han C."/>
            <person name="Tapia R."/>
            <person name="Land M."/>
            <person name="Hauser L."/>
            <person name="Kyrpides N."/>
            <person name="Ivanova N."/>
            <person name="Pagani I."/>
            <person name="Stein L."/>
            <person name="Woyke T."/>
        </authorList>
    </citation>
    <scope>NUCLEOTIDE SEQUENCE [LARGE SCALE GENOMIC DNA]</scope>
    <source>
        <strain evidence="11">MC09</strain>
    </source>
</reference>
<evidence type="ECO:0000313" key="11">
    <source>
        <dbReference type="Proteomes" id="UP000008888"/>
    </source>
</evidence>
<feature type="domain" description="ABC transporter" evidence="8">
    <location>
        <begin position="378"/>
        <end position="597"/>
    </location>
</feature>
<keyword evidence="5 7" id="KW-1133">Transmembrane helix</keyword>
<evidence type="ECO:0000259" key="9">
    <source>
        <dbReference type="PROSITE" id="PS50929"/>
    </source>
</evidence>
<dbReference type="SMART" id="SM00382">
    <property type="entry name" value="AAA"/>
    <property type="match status" value="1"/>
</dbReference>
<dbReference type="eggNOG" id="COG1132">
    <property type="taxonomic scope" value="Bacteria"/>
</dbReference>
<feature type="transmembrane region" description="Helical" evidence="7">
    <location>
        <begin position="48"/>
        <end position="79"/>
    </location>
</feature>
<dbReference type="InterPro" id="IPR011527">
    <property type="entry name" value="ABC1_TM_dom"/>
</dbReference>
<feature type="transmembrane region" description="Helical" evidence="7">
    <location>
        <begin position="202"/>
        <end position="219"/>
    </location>
</feature>